<sequence>GVMTNAEARSVASFHSIPEVKFENLAPVARLEIVRPVVAIENQVNCQRVQLDVKSAVENDKLENEVYVEQPQVSRLKVQMIKYLRNKKSLS</sequence>
<evidence type="ECO:0000313" key="3">
    <source>
        <dbReference type="Proteomes" id="UP000236291"/>
    </source>
</evidence>
<evidence type="ECO:0000259" key="1">
    <source>
        <dbReference type="Pfam" id="PF07727"/>
    </source>
</evidence>
<feature type="domain" description="Reverse transcriptase Ty1/copia-type" evidence="1">
    <location>
        <begin position="7"/>
        <end position="90"/>
    </location>
</feature>
<reference evidence="2 3" key="1">
    <citation type="journal article" date="2014" name="Am. J. Bot.">
        <title>Genome assembly and annotation for red clover (Trifolium pratense; Fabaceae).</title>
        <authorList>
            <person name="Istvanek J."/>
            <person name="Jaros M."/>
            <person name="Krenek A."/>
            <person name="Repkova J."/>
        </authorList>
    </citation>
    <scope>NUCLEOTIDE SEQUENCE [LARGE SCALE GENOMIC DNA]</scope>
    <source>
        <strain evidence="3">cv. Tatra</strain>
        <tissue evidence="2">Young leaves</tissue>
    </source>
</reference>
<feature type="non-terminal residue" evidence="2">
    <location>
        <position position="1"/>
    </location>
</feature>
<dbReference type="Pfam" id="PF07727">
    <property type="entry name" value="RVT_2"/>
    <property type="match status" value="1"/>
</dbReference>
<dbReference type="EMBL" id="ASHM01161814">
    <property type="protein sequence ID" value="PNX64098.1"/>
    <property type="molecule type" value="Genomic_DNA"/>
</dbReference>
<reference evidence="2 3" key="2">
    <citation type="journal article" date="2017" name="Front. Plant Sci.">
        <title>Gene Classification and Mining of Molecular Markers Useful in Red Clover (Trifolium pratense) Breeding.</title>
        <authorList>
            <person name="Istvanek J."/>
            <person name="Dluhosova J."/>
            <person name="Dluhos P."/>
            <person name="Patkova L."/>
            <person name="Nedelnik J."/>
            <person name="Repkova J."/>
        </authorList>
    </citation>
    <scope>NUCLEOTIDE SEQUENCE [LARGE SCALE GENOMIC DNA]</scope>
    <source>
        <strain evidence="3">cv. Tatra</strain>
        <tissue evidence="2">Young leaves</tissue>
    </source>
</reference>
<organism evidence="2 3">
    <name type="scientific">Trifolium pratense</name>
    <name type="common">Red clover</name>
    <dbReference type="NCBI Taxonomy" id="57577"/>
    <lineage>
        <taxon>Eukaryota</taxon>
        <taxon>Viridiplantae</taxon>
        <taxon>Streptophyta</taxon>
        <taxon>Embryophyta</taxon>
        <taxon>Tracheophyta</taxon>
        <taxon>Spermatophyta</taxon>
        <taxon>Magnoliopsida</taxon>
        <taxon>eudicotyledons</taxon>
        <taxon>Gunneridae</taxon>
        <taxon>Pentapetalae</taxon>
        <taxon>rosids</taxon>
        <taxon>fabids</taxon>
        <taxon>Fabales</taxon>
        <taxon>Fabaceae</taxon>
        <taxon>Papilionoideae</taxon>
        <taxon>50 kb inversion clade</taxon>
        <taxon>NPAAA clade</taxon>
        <taxon>Hologalegina</taxon>
        <taxon>IRL clade</taxon>
        <taxon>Trifolieae</taxon>
        <taxon>Trifolium</taxon>
    </lineage>
</organism>
<comment type="caution">
    <text evidence="2">The sequence shown here is derived from an EMBL/GenBank/DDBJ whole genome shotgun (WGS) entry which is preliminary data.</text>
</comment>
<protein>
    <submittedName>
        <fullName evidence="2">Copia protein</fullName>
    </submittedName>
</protein>
<gene>
    <name evidence="2" type="ORF">L195_g061951</name>
</gene>
<accession>A0A2K3KCU8</accession>
<dbReference type="Proteomes" id="UP000236291">
    <property type="component" value="Unassembled WGS sequence"/>
</dbReference>
<name>A0A2K3KCU8_TRIPR</name>
<evidence type="ECO:0000313" key="2">
    <source>
        <dbReference type="EMBL" id="PNX64098.1"/>
    </source>
</evidence>
<proteinExistence type="predicted"/>
<dbReference type="AlphaFoldDB" id="A0A2K3KCU8"/>
<dbReference type="InterPro" id="IPR013103">
    <property type="entry name" value="RVT_2"/>
</dbReference>